<dbReference type="EMBL" id="CACRXK020001113">
    <property type="protein sequence ID" value="CAB3987055.1"/>
    <property type="molecule type" value="Genomic_DNA"/>
</dbReference>
<feature type="compositionally biased region" description="Polar residues" evidence="1">
    <location>
        <begin position="51"/>
        <end position="79"/>
    </location>
</feature>
<keyword evidence="3" id="KW-1185">Reference proteome</keyword>
<reference evidence="2" key="1">
    <citation type="submission" date="2020-04" db="EMBL/GenBank/DDBJ databases">
        <authorList>
            <person name="Alioto T."/>
            <person name="Alioto T."/>
            <person name="Gomez Garrido J."/>
        </authorList>
    </citation>
    <scope>NUCLEOTIDE SEQUENCE</scope>
    <source>
        <strain evidence="2">A484AB</strain>
    </source>
</reference>
<dbReference type="Proteomes" id="UP001152795">
    <property type="component" value="Unassembled WGS sequence"/>
</dbReference>
<evidence type="ECO:0000313" key="2">
    <source>
        <dbReference type="EMBL" id="CAB3987055.1"/>
    </source>
</evidence>
<name>A0A6S7G5L8_PARCT</name>
<feature type="compositionally biased region" description="Polar residues" evidence="1">
    <location>
        <begin position="86"/>
        <end position="172"/>
    </location>
</feature>
<dbReference type="AlphaFoldDB" id="A0A6S7G5L8"/>
<evidence type="ECO:0000256" key="1">
    <source>
        <dbReference type="SAM" id="MobiDB-lite"/>
    </source>
</evidence>
<feature type="compositionally biased region" description="Acidic residues" evidence="1">
    <location>
        <begin position="25"/>
        <end position="38"/>
    </location>
</feature>
<accession>A0A6S7G5L8</accession>
<comment type="caution">
    <text evidence="2">The sequence shown here is derived from an EMBL/GenBank/DDBJ whole genome shotgun (WGS) entry which is preliminary data.</text>
</comment>
<sequence length="292" mass="30976">MAEQQVDGPPSKKQKVGSTSTPTDNEADTFLDELPEELFETRNGETEDNNSKPNELQQLLENETPNSNLSSNKIHQNANPVGMTGKNLSNPSSPAINNNTNSVPSPSMNNNAMVSPAQITTSSTNMASPQPSVPNLSAAANMNSQHHSTSGPLNPTAPSNSHAMTTNAAPLTSMPQNFPVAYNAASPQGLVNPAMLQTRMRNGPISIQNSSPMHNFGRQMTSEQANHMNTVNSLTNSTMPTIKTEPNYMMGQPGMAMNQGGMAVNQGGMTVNQGGMSLGEVRVSRSQLDSVL</sequence>
<organism evidence="2 3">
    <name type="scientific">Paramuricea clavata</name>
    <name type="common">Red gorgonian</name>
    <name type="synonym">Violescent sea-whip</name>
    <dbReference type="NCBI Taxonomy" id="317549"/>
    <lineage>
        <taxon>Eukaryota</taxon>
        <taxon>Metazoa</taxon>
        <taxon>Cnidaria</taxon>
        <taxon>Anthozoa</taxon>
        <taxon>Octocorallia</taxon>
        <taxon>Malacalcyonacea</taxon>
        <taxon>Plexauridae</taxon>
        <taxon>Paramuricea</taxon>
    </lineage>
</organism>
<proteinExistence type="predicted"/>
<feature type="region of interest" description="Disordered" evidence="1">
    <location>
        <begin position="1"/>
        <end position="172"/>
    </location>
</feature>
<protein>
    <submittedName>
        <fullName evidence="2">Uncharacterized protein</fullName>
    </submittedName>
</protein>
<gene>
    <name evidence="2" type="ORF">PACLA_8A052892</name>
</gene>
<evidence type="ECO:0000313" key="3">
    <source>
        <dbReference type="Proteomes" id="UP001152795"/>
    </source>
</evidence>